<feature type="transmembrane region" description="Helical" evidence="4">
    <location>
        <begin position="183"/>
        <end position="211"/>
    </location>
</feature>
<sequence length="425" mass="45122">MPGWGRLFSVRIGTNRDAGSESMSVIDTQPAYRWIVVCASALILAIAMGAIVNGMSAFVVPMQEEFGWQRGDITLVNFAGIMGLAFGGLVWGRQADRRGTRPVVLFGAIVIALCYLLASYATTLWQYYLVFFVAGFFGAGAIFPPIMAAVGNWFAVGAGMAIGIASAGQALGQGAVPFISSVLIARLGISGAFSAIGFFMLLTLVPLALLLRQPPPLNNTSSSTIADDENMPVPPNVVITTMCVAIILCCTCMAVPLMHLVPLIQDSGISAIDAGSVIFTMLVVAIMGRLAFGILADKIGALQAYMTATLWMTVMVFGFTYIENLKWFYIYAVIYGFGYAGVMTGVLISIRVLIPPSRRAAAFGIITMFGWFGHAIGGYMGGALYDFSGNYTMAFAVAAITGVLNLVVVSTLFRKTRVRASLAAA</sequence>
<evidence type="ECO:0000259" key="5">
    <source>
        <dbReference type="PROSITE" id="PS50850"/>
    </source>
</evidence>
<evidence type="ECO:0000256" key="3">
    <source>
        <dbReference type="ARBA" id="ARBA00023136"/>
    </source>
</evidence>
<keyword evidence="3 4" id="KW-0472">Membrane</keyword>
<feature type="transmembrane region" description="Helical" evidence="4">
    <location>
        <begin position="153"/>
        <end position="171"/>
    </location>
</feature>
<feature type="transmembrane region" description="Helical" evidence="4">
    <location>
        <begin position="31"/>
        <end position="53"/>
    </location>
</feature>
<feature type="transmembrane region" description="Helical" evidence="4">
    <location>
        <begin position="391"/>
        <end position="413"/>
    </location>
</feature>
<dbReference type="SUPFAM" id="SSF103473">
    <property type="entry name" value="MFS general substrate transporter"/>
    <property type="match status" value="1"/>
</dbReference>
<feature type="transmembrane region" description="Helical" evidence="4">
    <location>
        <begin position="269"/>
        <end position="292"/>
    </location>
</feature>
<name>A0A2Z2NH89_9GAMM</name>
<dbReference type="PANTHER" id="PTHR11360">
    <property type="entry name" value="MONOCARBOXYLATE TRANSPORTER"/>
    <property type="match status" value="1"/>
</dbReference>
<feature type="domain" description="Major facilitator superfamily (MFS) profile" evidence="5">
    <location>
        <begin position="33"/>
        <end position="417"/>
    </location>
</feature>
<evidence type="ECO:0000313" key="6">
    <source>
        <dbReference type="EMBL" id="ASJ70652.1"/>
    </source>
</evidence>
<proteinExistence type="predicted"/>
<evidence type="ECO:0000256" key="2">
    <source>
        <dbReference type="ARBA" id="ARBA00022989"/>
    </source>
</evidence>
<dbReference type="EMBL" id="CP018632">
    <property type="protein sequence ID" value="ASJ70652.1"/>
    <property type="molecule type" value="Genomic_DNA"/>
</dbReference>
<dbReference type="Pfam" id="PF07690">
    <property type="entry name" value="MFS_1"/>
    <property type="match status" value="2"/>
</dbReference>
<dbReference type="InterPro" id="IPR050327">
    <property type="entry name" value="Proton-linked_MCT"/>
</dbReference>
<dbReference type="InterPro" id="IPR036259">
    <property type="entry name" value="MFS_trans_sf"/>
</dbReference>
<keyword evidence="1 4" id="KW-0812">Transmembrane</keyword>
<dbReference type="AlphaFoldDB" id="A0A2Z2NH89"/>
<dbReference type="Gene3D" id="1.20.1250.20">
    <property type="entry name" value="MFS general substrate transporter like domains"/>
    <property type="match status" value="2"/>
</dbReference>
<feature type="transmembrane region" description="Helical" evidence="4">
    <location>
        <begin position="127"/>
        <end position="146"/>
    </location>
</feature>
<keyword evidence="2 4" id="KW-1133">Transmembrane helix</keyword>
<dbReference type="PROSITE" id="PS50850">
    <property type="entry name" value="MFS"/>
    <property type="match status" value="1"/>
</dbReference>
<feature type="transmembrane region" description="Helical" evidence="4">
    <location>
        <begin position="103"/>
        <end position="121"/>
    </location>
</feature>
<dbReference type="PANTHER" id="PTHR11360:SF290">
    <property type="entry name" value="MONOCARBOXYLATE MFS PERMEASE"/>
    <property type="match status" value="1"/>
</dbReference>
<reference evidence="6 7" key="1">
    <citation type="submission" date="2016-12" db="EMBL/GenBank/DDBJ databases">
        <authorList>
            <person name="Song W.-J."/>
            <person name="Kurnit D.M."/>
        </authorList>
    </citation>
    <scope>NUCLEOTIDE SEQUENCE [LARGE SCALE GENOMIC DNA]</scope>
    <source>
        <strain evidence="6 7">IMCC3135</strain>
    </source>
</reference>
<feature type="transmembrane region" description="Helical" evidence="4">
    <location>
        <begin position="328"/>
        <end position="348"/>
    </location>
</feature>
<feature type="transmembrane region" description="Helical" evidence="4">
    <location>
        <begin position="73"/>
        <end position="91"/>
    </location>
</feature>
<feature type="transmembrane region" description="Helical" evidence="4">
    <location>
        <begin position="237"/>
        <end position="257"/>
    </location>
</feature>
<gene>
    <name evidence="6" type="primary">yhjX_1</name>
    <name evidence="6" type="ORF">IMCC3135_02695</name>
</gene>
<evidence type="ECO:0000256" key="4">
    <source>
        <dbReference type="SAM" id="Phobius"/>
    </source>
</evidence>
<protein>
    <submittedName>
        <fullName evidence="6">Putative MFS-type transporter YhjX</fullName>
    </submittedName>
</protein>
<dbReference type="Proteomes" id="UP000250079">
    <property type="component" value="Chromosome"/>
</dbReference>
<dbReference type="InterPro" id="IPR020846">
    <property type="entry name" value="MFS_dom"/>
</dbReference>
<evidence type="ECO:0000313" key="7">
    <source>
        <dbReference type="Proteomes" id="UP000250079"/>
    </source>
</evidence>
<feature type="transmembrane region" description="Helical" evidence="4">
    <location>
        <begin position="304"/>
        <end position="322"/>
    </location>
</feature>
<feature type="transmembrane region" description="Helical" evidence="4">
    <location>
        <begin position="360"/>
        <end position="385"/>
    </location>
</feature>
<evidence type="ECO:0000256" key="1">
    <source>
        <dbReference type="ARBA" id="ARBA00022692"/>
    </source>
</evidence>
<dbReference type="GO" id="GO:0022857">
    <property type="term" value="F:transmembrane transporter activity"/>
    <property type="evidence" value="ECO:0007669"/>
    <property type="project" value="InterPro"/>
</dbReference>
<keyword evidence="7" id="KW-1185">Reference proteome</keyword>
<dbReference type="KEGG" id="gai:IMCC3135_02695"/>
<accession>A0A2Z2NH89</accession>
<dbReference type="InterPro" id="IPR011701">
    <property type="entry name" value="MFS"/>
</dbReference>
<organism evidence="6 7">
    <name type="scientific">Granulosicoccus antarcticus IMCC3135</name>
    <dbReference type="NCBI Taxonomy" id="1192854"/>
    <lineage>
        <taxon>Bacteria</taxon>
        <taxon>Pseudomonadati</taxon>
        <taxon>Pseudomonadota</taxon>
        <taxon>Gammaproteobacteria</taxon>
        <taxon>Chromatiales</taxon>
        <taxon>Granulosicoccaceae</taxon>
        <taxon>Granulosicoccus</taxon>
    </lineage>
</organism>